<organism evidence="1 2">
    <name type="scientific">Pigeonpox virus</name>
    <dbReference type="NCBI Taxonomy" id="10264"/>
    <lineage>
        <taxon>Viruses</taxon>
        <taxon>Varidnaviria</taxon>
        <taxon>Bamfordvirae</taxon>
        <taxon>Nucleocytoviricota</taxon>
        <taxon>Pokkesviricetes</taxon>
        <taxon>Chitovirales</taxon>
        <taxon>Poxviridae</taxon>
        <taxon>Chordopoxvirinae</taxon>
        <taxon>Avipoxvirus</taxon>
        <taxon>Avipoxvirus pigeonpox</taxon>
    </lineage>
</organism>
<sequence length="203" mass="23565">MEYYNPSDASLIGVCKEYVDLLTHVVVESNKKPIDVFDCLSREGKKLMIASIIISISRCHEFEPRLFLQVLHNSGKLDDELLEIINMEKECTEYFSKIKELENHNAYDAIAKLQKPELYIQISSIDEVIENKFKDKLLLNYDEKKNYIDEMIQQFACTGSYHAYSTLGHININFSEYEGELSRKARSVLDDALIARKLYLVNH</sequence>
<dbReference type="GeneID" id="19737849"/>
<reference evidence="1 2" key="1">
    <citation type="journal article" date="2014" name="BMC Genomics">
        <title>The complete genome sequences of poxviruses isolated from a penguin and a pigeon in South Africa and comparison to other sequenced avipoxviruses.</title>
        <authorList>
            <person name="Offerman K."/>
            <person name="Carulei O."/>
            <person name="van der Walt A.P."/>
            <person name="Douglass N."/>
            <person name="Williamson A.L."/>
        </authorList>
    </citation>
    <scope>NUCLEOTIDE SEQUENCE [LARGE SCALE GENOMIC DNA]</scope>
    <source>
        <strain evidence="1">FeP2</strain>
    </source>
</reference>
<dbReference type="Proteomes" id="UP000101521">
    <property type="component" value="Segment"/>
</dbReference>
<dbReference type="KEGG" id="vg:19737849"/>
<dbReference type="RefSeq" id="YP_009046354.1">
    <property type="nucleotide sequence ID" value="NC_024447.1"/>
</dbReference>
<evidence type="ECO:0000313" key="1">
    <source>
        <dbReference type="EMBL" id="AID46630.1"/>
    </source>
</evidence>
<name>A0A068EG85_9POXV</name>
<proteinExistence type="predicted"/>
<gene>
    <name evidence="1" type="ORF">fep_124</name>
</gene>
<accession>A0A068EG85</accession>
<dbReference type="EMBL" id="KJ801920">
    <property type="protein sequence ID" value="AID46630.1"/>
    <property type="molecule type" value="Genomic_DNA"/>
</dbReference>
<keyword evidence="2" id="KW-1185">Reference proteome</keyword>
<protein>
    <submittedName>
        <fullName evidence="1">Uncharacterized protein</fullName>
    </submittedName>
</protein>
<evidence type="ECO:0000313" key="2">
    <source>
        <dbReference type="Proteomes" id="UP000101521"/>
    </source>
</evidence>